<dbReference type="InterPro" id="IPR027417">
    <property type="entry name" value="P-loop_NTPase"/>
</dbReference>
<dbReference type="PANTHER" id="PTHR18934:SF113">
    <property type="entry name" value="ATP-DEPENDENT RNA HELICASE TDRD9"/>
    <property type="match status" value="1"/>
</dbReference>
<dbReference type="Proteomes" id="UP000678499">
    <property type="component" value="Unassembled WGS sequence"/>
</dbReference>
<feature type="domain" description="Helicase C-terminal" evidence="1">
    <location>
        <begin position="182"/>
        <end position="344"/>
    </location>
</feature>
<dbReference type="GO" id="GO:0003723">
    <property type="term" value="F:RNA binding"/>
    <property type="evidence" value="ECO:0007669"/>
    <property type="project" value="TreeGrafter"/>
</dbReference>
<dbReference type="OrthoDB" id="26491at2759"/>
<dbReference type="PROSITE" id="PS51194">
    <property type="entry name" value="HELICASE_CTER"/>
    <property type="match status" value="1"/>
</dbReference>
<dbReference type="Gene3D" id="3.40.50.300">
    <property type="entry name" value="P-loop containing nucleotide triphosphate hydrolases"/>
    <property type="match status" value="2"/>
</dbReference>
<evidence type="ECO:0000313" key="2">
    <source>
        <dbReference type="EMBL" id="CAD7273940.1"/>
    </source>
</evidence>
<dbReference type="EMBL" id="OA882226">
    <property type="protein sequence ID" value="CAD7273940.1"/>
    <property type="molecule type" value="Genomic_DNA"/>
</dbReference>
<protein>
    <recommendedName>
        <fullName evidence="1">Helicase C-terminal domain-containing protein</fullName>
    </recommendedName>
</protein>
<sequence>MRFRMYVGPQQVCSEFSAMSRCLKKYPDLPVKYKMKELMAIIQSSPVSIIVGRTGSGKSTLVPRMIADYHMEIKKYPWSCKILVSEPRRLSVLSLHGYMKNFSFDWEMGRLLGYHVRSGSECRATSLIEKFLAPVVDVSGITFSVERYFLDEIWEALNIQKAVKFDTNCLIDQCRGEESFELLKEMHKRMPRGTFLVFAAGAVDVNLLSEIFSENSDFAVGTLKKDSTKQDIRFALEESTSKRKIIVATNIAESSLTIPNVILVVNFGLTKKSICLAHGRRASSNQWASKAQNIQREGRCGRLMDGTAIHLMTSDFFAKLPDHNPEYAGHDLERTIVSAIFASRGNSTPRSILSECLNGTPSLMIHAATRRLQNAFACTTGSDRMELTVLGSLMHAMSLSLVEARLVFFGMCFGAWQNSLELAAILRTDVPYFSPPPPAEAPEVLIARLELAEDSDLLAHLVAKTKNPPYVRLNPIAVEAANKAYHEIFSAVLKIGNPRLPECSFPETYSRMMFYLLTAASAYPNYFYGKAENSHCDATPDQVKKSLVFKWQSLSPCRNALEDEIRKLFRNFKIESFTWTELSVRVQFLDTESITRITHPAVLFGMAHCLNTKCRPFANSSHNAEQNQARIQDVRGPYSPAACELKPYADVFESYYKFSKLSGVSTVGLFEEQRMCAFLRCVEYERISQLRYATVFPPIDGFPSICAALFAPKVEYVQDGGICSKIIAYHAAETLGSSWVKFMEIPTCLFDYDVSRINIVRKLLELCNSGERMQKFSPQQKKEVLHRIVSLSYDVLVFGDRVSVRAAKSGWKYLHAKELKRKYVELDQFSFDLLETSPATCRLCEESSPGIINSKSLLQKHLMSATHRKNLMALKVELERSEVNDQIIATFFLSTDIRSDEP</sequence>
<dbReference type="SUPFAM" id="SSF52540">
    <property type="entry name" value="P-loop containing nucleoside triphosphate hydrolases"/>
    <property type="match status" value="2"/>
</dbReference>
<name>A0A7R9G9D3_9CRUS</name>
<proteinExistence type="predicted"/>
<keyword evidence="3" id="KW-1185">Reference proteome</keyword>
<organism evidence="2">
    <name type="scientific">Notodromas monacha</name>
    <dbReference type="NCBI Taxonomy" id="399045"/>
    <lineage>
        <taxon>Eukaryota</taxon>
        <taxon>Metazoa</taxon>
        <taxon>Ecdysozoa</taxon>
        <taxon>Arthropoda</taxon>
        <taxon>Crustacea</taxon>
        <taxon>Oligostraca</taxon>
        <taxon>Ostracoda</taxon>
        <taxon>Podocopa</taxon>
        <taxon>Podocopida</taxon>
        <taxon>Cypridocopina</taxon>
        <taxon>Cypridoidea</taxon>
        <taxon>Cyprididae</taxon>
        <taxon>Notodromas</taxon>
    </lineage>
</organism>
<dbReference type="PANTHER" id="PTHR18934">
    <property type="entry name" value="ATP-DEPENDENT RNA HELICASE"/>
    <property type="match status" value="1"/>
</dbReference>
<dbReference type="SMART" id="SM00490">
    <property type="entry name" value="HELICc"/>
    <property type="match status" value="1"/>
</dbReference>
<evidence type="ECO:0000259" key="1">
    <source>
        <dbReference type="PROSITE" id="PS51194"/>
    </source>
</evidence>
<dbReference type="AlphaFoldDB" id="A0A7R9G9D3"/>
<dbReference type="EMBL" id="CAJPEX010000189">
    <property type="protein sequence ID" value="CAG0914092.1"/>
    <property type="molecule type" value="Genomic_DNA"/>
</dbReference>
<reference evidence="2" key="1">
    <citation type="submission" date="2020-11" db="EMBL/GenBank/DDBJ databases">
        <authorList>
            <person name="Tran Van P."/>
        </authorList>
    </citation>
    <scope>NUCLEOTIDE SEQUENCE</scope>
</reference>
<gene>
    <name evidence="2" type="ORF">NMOB1V02_LOCUS1802</name>
</gene>
<evidence type="ECO:0000313" key="3">
    <source>
        <dbReference type="Proteomes" id="UP000678499"/>
    </source>
</evidence>
<dbReference type="GO" id="GO:0004386">
    <property type="term" value="F:helicase activity"/>
    <property type="evidence" value="ECO:0007669"/>
    <property type="project" value="TreeGrafter"/>
</dbReference>
<dbReference type="InterPro" id="IPR001650">
    <property type="entry name" value="Helicase_C-like"/>
</dbReference>
<accession>A0A7R9G9D3</accession>
<dbReference type="Pfam" id="PF00271">
    <property type="entry name" value="Helicase_C"/>
    <property type="match status" value="1"/>
</dbReference>